<dbReference type="CDD" id="cd14953">
    <property type="entry name" value="NHL_like_1"/>
    <property type="match status" value="1"/>
</dbReference>
<evidence type="ECO:0000256" key="3">
    <source>
        <dbReference type="PROSITE-ProRule" id="PRU00504"/>
    </source>
</evidence>
<dbReference type="PROSITE" id="PS51125">
    <property type="entry name" value="NHL"/>
    <property type="match status" value="2"/>
</dbReference>
<evidence type="ECO:0000313" key="6">
    <source>
        <dbReference type="EMBL" id="PPZ90752.1"/>
    </source>
</evidence>
<dbReference type="PANTHER" id="PTHR13833">
    <property type="match status" value="1"/>
</dbReference>
<dbReference type="AlphaFoldDB" id="A0A2S7I2D4"/>
<dbReference type="NCBIfam" id="TIGR04183">
    <property type="entry name" value="Por_Secre_tail"/>
    <property type="match status" value="1"/>
</dbReference>
<accession>A0A2S7I2D4</accession>
<feature type="repeat" description="NHL" evidence="3">
    <location>
        <begin position="81"/>
        <end position="117"/>
    </location>
</feature>
<protein>
    <recommendedName>
        <fullName evidence="5">Secretion system C-terminal sorting domain-containing protein</fullName>
    </recommendedName>
</protein>
<evidence type="ECO:0000256" key="1">
    <source>
        <dbReference type="ARBA" id="ARBA00022729"/>
    </source>
</evidence>
<dbReference type="Pfam" id="PF18962">
    <property type="entry name" value="Por_Secre_tail"/>
    <property type="match status" value="1"/>
</dbReference>
<dbReference type="Gene3D" id="2.120.10.30">
    <property type="entry name" value="TolB, C-terminal domain"/>
    <property type="match status" value="3"/>
</dbReference>
<dbReference type="InterPro" id="IPR011042">
    <property type="entry name" value="6-blade_b-propeller_TolB-like"/>
</dbReference>
<dbReference type="Proteomes" id="UP000238565">
    <property type="component" value="Unassembled WGS sequence"/>
</dbReference>
<feature type="signal peptide" evidence="4">
    <location>
        <begin position="1"/>
        <end position="20"/>
    </location>
</feature>
<keyword evidence="1 4" id="KW-0732">Signal</keyword>
<feature type="chain" id="PRO_5015398860" description="Secretion system C-terminal sorting domain-containing protein" evidence="4">
    <location>
        <begin position="21"/>
        <end position="413"/>
    </location>
</feature>
<sequence>MIKKILLFAVTILINSVAFAQTVTTFSSSTELAGPKGITIDTYNNLYVVNGSGSNILQISPAGFVSVFAGCLSCTGNTDGFGTWARFNSPTGIAIDSNNNLYVADTGNHIIRKITPTGNVTTIAGSGVAGNTDGTGTSAKFSAPRGIAIDNNDNLYVTDYNNHRIRKITPTGIVTTFAGSTNGQIDGQGTAAKFSYPSGITIDGNGNLYVTDINTIKVISPTGYVSTLSGNYAYDYIDGVGTSARFNMPLAIFADNNGDLLISDSNNNRIRKLTINGGVVTTFAGNGTAGDVNGTTLNSSFFTPYGITKNSTGDIFIADYFNSKIKKISNTNLAIQENELKLKTSIYPNPASEKISIKSETAISKIELYDLSGKKLKESTLKEMNISTLPRGNYLLKISDKNGNTETQKLIKK</sequence>
<keyword evidence="2" id="KW-0677">Repeat</keyword>
<reference evidence="6 7" key="1">
    <citation type="submission" date="2018-02" db="EMBL/GenBank/DDBJ databases">
        <title>Draft genome sequence of bacterial isolates from marine environment.</title>
        <authorList>
            <person name="Singh S.K."/>
            <person name="Hill R."/>
            <person name="Major S."/>
            <person name="Cai H."/>
            <person name="Li Y."/>
        </authorList>
    </citation>
    <scope>NUCLEOTIDE SEQUENCE [LARGE SCALE GENOMIC DNA]</scope>
    <source>
        <strain evidence="6 7">IMET F</strain>
    </source>
</reference>
<dbReference type="EMBL" id="PTPZ01000008">
    <property type="protein sequence ID" value="PPZ90752.1"/>
    <property type="molecule type" value="Genomic_DNA"/>
</dbReference>
<evidence type="ECO:0000313" key="7">
    <source>
        <dbReference type="Proteomes" id="UP000238565"/>
    </source>
</evidence>
<dbReference type="InterPro" id="IPR001258">
    <property type="entry name" value="NHL_repeat"/>
</dbReference>
<dbReference type="SUPFAM" id="SSF101898">
    <property type="entry name" value="NHL repeat"/>
    <property type="match status" value="1"/>
</dbReference>
<feature type="repeat" description="NHL" evidence="3">
    <location>
        <begin position="129"/>
        <end position="171"/>
    </location>
</feature>
<dbReference type="RefSeq" id="WP_104794252.1">
    <property type="nucleotide sequence ID" value="NZ_PTPZ01000008.1"/>
</dbReference>
<evidence type="ECO:0000256" key="4">
    <source>
        <dbReference type="SAM" id="SignalP"/>
    </source>
</evidence>
<feature type="domain" description="Secretion system C-terminal sorting" evidence="5">
    <location>
        <begin position="346"/>
        <end position="411"/>
    </location>
</feature>
<dbReference type="InterPro" id="IPR026444">
    <property type="entry name" value="Secre_tail"/>
</dbReference>
<evidence type="ECO:0000259" key="5">
    <source>
        <dbReference type="Pfam" id="PF18962"/>
    </source>
</evidence>
<dbReference type="PANTHER" id="PTHR13833:SF71">
    <property type="entry name" value="NHL DOMAIN-CONTAINING PROTEIN"/>
    <property type="match status" value="1"/>
</dbReference>
<proteinExistence type="predicted"/>
<gene>
    <name evidence="6" type="ORF">C3729_11290</name>
</gene>
<comment type="caution">
    <text evidence="6">The sequence shown here is derived from an EMBL/GenBank/DDBJ whole genome shotgun (WGS) entry which is preliminary data.</text>
</comment>
<name>A0A2S7I2D4_9FLAO</name>
<evidence type="ECO:0000256" key="2">
    <source>
        <dbReference type="ARBA" id="ARBA00022737"/>
    </source>
</evidence>
<dbReference type="Pfam" id="PF01436">
    <property type="entry name" value="NHL"/>
    <property type="match status" value="3"/>
</dbReference>
<organism evidence="6 7">
    <name type="scientific">Cloacibacterium normanense</name>
    <dbReference type="NCBI Taxonomy" id="237258"/>
    <lineage>
        <taxon>Bacteria</taxon>
        <taxon>Pseudomonadati</taxon>
        <taxon>Bacteroidota</taxon>
        <taxon>Flavobacteriia</taxon>
        <taxon>Flavobacteriales</taxon>
        <taxon>Weeksellaceae</taxon>
    </lineage>
</organism>